<dbReference type="SUPFAM" id="SSF55729">
    <property type="entry name" value="Acyl-CoA N-acyltransferases (Nat)"/>
    <property type="match status" value="2"/>
</dbReference>
<dbReference type="GO" id="GO:0010125">
    <property type="term" value="P:mycothiol biosynthetic process"/>
    <property type="evidence" value="ECO:0007669"/>
    <property type="project" value="UniProtKB-UniRule"/>
</dbReference>
<dbReference type="AlphaFoldDB" id="A0A0G3HCK7"/>
<dbReference type="STRING" id="136857.CTEST_11175"/>
<keyword evidence="3 4" id="KW-0012">Acyltransferase</keyword>
<feature type="binding site" evidence="4">
    <location>
        <begin position="271"/>
        <end position="276"/>
    </location>
    <ligand>
        <name>acetyl-CoA</name>
        <dbReference type="ChEBI" id="CHEBI:57288"/>
        <label>2</label>
    </ligand>
</feature>
<evidence type="ECO:0000313" key="6">
    <source>
        <dbReference type="EMBL" id="AKK09643.1"/>
    </source>
</evidence>
<dbReference type="PANTHER" id="PTHR43617:SF31">
    <property type="entry name" value="MYCOTHIOL ACETYLTRANSFERASE"/>
    <property type="match status" value="1"/>
</dbReference>
<feature type="binding site" evidence="4">
    <location>
        <position position="36"/>
    </location>
    <ligand>
        <name>1D-myo-inositol 2-(L-cysteinylamino)-2-deoxy-alpha-D-glucopyranoside</name>
        <dbReference type="ChEBI" id="CHEBI:58887"/>
    </ligand>
</feature>
<evidence type="ECO:0000256" key="4">
    <source>
        <dbReference type="HAMAP-Rule" id="MF_01698"/>
    </source>
</evidence>
<feature type="binding site" evidence="4">
    <location>
        <position position="228"/>
    </location>
    <ligand>
        <name>1D-myo-inositol 2-(L-cysteinylamino)-2-deoxy-alpha-D-glucopyranoside</name>
        <dbReference type="ChEBI" id="CHEBI:58887"/>
    </ligand>
</feature>
<dbReference type="PATRIC" id="fig|136857.5.peg.2207"/>
<comment type="catalytic activity">
    <reaction evidence="4">
        <text>1D-myo-inositol 2-(L-cysteinylamino)-2-deoxy-alpha-D-glucopyranoside + acetyl-CoA = mycothiol + CoA + H(+)</text>
        <dbReference type="Rhea" id="RHEA:26172"/>
        <dbReference type="ChEBI" id="CHEBI:15378"/>
        <dbReference type="ChEBI" id="CHEBI:16768"/>
        <dbReference type="ChEBI" id="CHEBI:57287"/>
        <dbReference type="ChEBI" id="CHEBI:57288"/>
        <dbReference type="ChEBI" id="CHEBI:58887"/>
        <dbReference type="EC" id="2.3.1.189"/>
    </reaction>
</comment>
<dbReference type="Gene3D" id="3.40.630.30">
    <property type="match status" value="1"/>
</dbReference>
<dbReference type="PROSITE" id="PS51186">
    <property type="entry name" value="GNAT"/>
    <property type="match status" value="1"/>
</dbReference>
<dbReference type="EMBL" id="CP011545">
    <property type="protein sequence ID" value="AKK09643.1"/>
    <property type="molecule type" value="Genomic_DNA"/>
</dbReference>
<protein>
    <recommendedName>
        <fullName evidence="4">Mycothiol acetyltransferase</fullName>
        <shortName evidence="4">MSH acetyltransferase</shortName>
        <ecNumber evidence="4">2.3.1.189</ecNumber>
    </recommendedName>
    <alternativeName>
        <fullName evidence="4">Mycothiol synthase</fullName>
    </alternativeName>
</protein>
<comment type="function">
    <text evidence="4">Catalyzes the transfer of acetyl from acetyl-CoA to desacetylmycothiol (Cys-GlcN-Ins) to form mycothiol.</text>
</comment>
<comment type="caution">
    <text evidence="4">Lacks conserved residue(s) required for the propagation of feature annotation.</text>
</comment>
<feature type="binding site" evidence="4">
    <location>
        <begin position="73"/>
        <end position="75"/>
    </location>
    <ligand>
        <name>acetyl-CoA</name>
        <dbReference type="ChEBI" id="CHEBI:57288"/>
        <label>1</label>
    </ligand>
</feature>
<evidence type="ECO:0000256" key="1">
    <source>
        <dbReference type="ARBA" id="ARBA00022679"/>
    </source>
</evidence>
<comment type="similarity">
    <text evidence="4">Belongs to the acetyltransferase family. MshD subfamily.</text>
</comment>
<dbReference type="InterPro" id="IPR016181">
    <property type="entry name" value="Acyl_CoA_acyltransferase"/>
</dbReference>
<dbReference type="OrthoDB" id="3208058at2"/>
<dbReference type="EC" id="2.3.1.189" evidence="4"/>
<evidence type="ECO:0000259" key="5">
    <source>
        <dbReference type="PROSITE" id="PS51186"/>
    </source>
</evidence>
<evidence type="ECO:0000256" key="3">
    <source>
        <dbReference type="ARBA" id="ARBA00023315"/>
    </source>
</evidence>
<dbReference type="HAMAP" id="MF_01698">
    <property type="entry name" value="MshD"/>
    <property type="match status" value="1"/>
</dbReference>
<dbReference type="PANTHER" id="PTHR43617">
    <property type="entry name" value="L-AMINO ACID N-ACETYLTRANSFERASE"/>
    <property type="match status" value="1"/>
</dbReference>
<dbReference type="InterPro" id="IPR017813">
    <property type="entry name" value="Mycothiol_AcTrfase"/>
</dbReference>
<reference evidence="6 7" key="1">
    <citation type="journal article" date="2015" name="Genome Announc.">
        <title>Complete Genome Sequence of the Type Strain Corynebacterium testudinoris DSM 44614, Recovered from Necrotic Lesions in the Mouth of a Tortoise.</title>
        <authorList>
            <person name="Ruckert C."/>
            <person name="Kriete M."/>
            <person name="Jaenicke S."/>
            <person name="Winkler A."/>
            <person name="Tauch A."/>
        </authorList>
    </citation>
    <scope>NUCLEOTIDE SEQUENCE [LARGE SCALE GENOMIC DNA]</scope>
    <source>
        <strain evidence="6 7">DSM 44614</strain>
    </source>
</reference>
<dbReference type="InterPro" id="IPR050276">
    <property type="entry name" value="MshD_Acetyltransferase"/>
</dbReference>
<dbReference type="GO" id="GO:0008999">
    <property type="term" value="F:protein-N-terminal-alanine acetyltransferase activity"/>
    <property type="evidence" value="ECO:0007669"/>
    <property type="project" value="TreeGrafter"/>
</dbReference>
<keyword evidence="7" id="KW-1185">Reference proteome</keyword>
<feature type="binding site" evidence="4">
    <location>
        <position position="217"/>
    </location>
    <ligand>
        <name>1D-myo-inositol 2-(L-cysteinylamino)-2-deoxy-alpha-D-glucopyranoside</name>
        <dbReference type="ChEBI" id="CHEBI:58887"/>
    </ligand>
</feature>
<keyword evidence="2 4" id="KW-0677">Repeat</keyword>
<proteinExistence type="inferred from homology"/>
<sequence length="298" mass="32459">MFIETLSLPDHPELAARVRDIATRAAAVDGVDPLSEQFLLGLIDARLGHRHHLARDGEHVLGVAAFDGSAYELVVDPDRRRAGVGAALLTSAGESDVWAHGDLPAARALAAAVDRVPTRRLLVMAVEGDALSSVASYHERDDVHPLNLAESIATWGRDAVEEKWLAANNEAFSWHPEQGGWDRSRLSRAQEADWFSPDDVLFLWTPEGKMAGFHWTKWHTEVSPAFGEVYVVGLASAFRGRGMGDPLLRVGLEHLAGKGANRVVLYVEADNEAAVKAYDHLGFNVVEEHVVYSVAHSG</sequence>
<dbReference type="NCBIfam" id="TIGR03448">
    <property type="entry name" value="mycothiol_MshD"/>
    <property type="match status" value="1"/>
</dbReference>
<feature type="binding site" evidence="4">
    <location>
        <position position="266"/>
    </location>
    <ligand>
        <name>1D-myo-inositol 2-(L-cysteinylamino)-2-deoxy-alpha-D-glucopyranoside</name>
        <dbReference type="ChEBI" id="CHEBI:58887"/>
    </ligand>
</feature>
<comment type="subunit">
    <text evidence="4">Monomer.</text>
</comment>
<accession>A0A0G3HCK7</accession>
<dbReference type="Pfam" id="PF00583">
    <property type="entry name" value="Acetyltransf_1"/>
    <property type="match status" value="1"/>
</dbReference>
<evidence type="ECO:0000256" key="2">
    <source>
        <dbReference type="ARBA" id="ARBA00022737"/>
    </source>
</evidence>
<dbReference type="InterPro" id="IPR000182">
    <property type="entry name" value="GNAT_dom"/>
</dbReference>
<dbReference type="GO" id="GO:0035447">
    <property type="term" value="F:mycothiol synthase activity"/>
    <property type="evidence" value="ECO:0007669"/>
    <property type="project" value="UniProtKB-UniRule"/>
</dbReference>
<gene>
    <name evidence="4 6" type="primary">mshD</name>
    <name evidence="6" type="ORF">CTEST_11175</name>
</gene>
<dbReference type="Proteomes" id="UP000035540">
    <property type="component" value="Chromosome"/>
</dbReference>
<reference evidence="7" key="2">
    <citation type="submission" date="2015-05" db="EMBL/GenBank/DDBJ databases">
        <title>Complete genome sequence of Corynebacterium testudinoris DSM 44614, recovered from necrotic lesions in the mouth of a tortoise.</title>
        <authorList>
            <person name="Ruckert C."/>
            <person name="Albersmeier A."/>
            <person name="Winkler A."/>
            <person name="Tauch A."/>
        </authorList>
    </citation>
    <scope>NUCLEOTIDE SEQUENCE [LARGE SCALE GENOMIC DNA]</scope>
    <source>
        <strain evidence="7">DSM 44614</strain>
    </source>
</reference>
<name>A0A0G3HCK7_9CORY</name>
<evidence type="ECO:0000313" key="7">
    <source>
        <dbReference type="Proteomes" id="UP000035540"/>
    </source>
</evidence>
<organism evidence="6 7">
    <name type="scientific">Corynebacterium testudinoris</name>
    <dbReference type="NCBI Taxonomy" id="136857"/>
    <lineage>
        <taxon>Bacteria</taxon>
        <taxon>Bacillati</taxon>
        <taxon>Actinomycetota</taxon>
        <taxon>Actinomycetes</taxon>
        <taxon>Mycobacteriales</taxon>
        <taxon>Corynebacteriaceae</taxon>
        <taxon>Corynebacterium</taxon>
    </lineage>
</organism>
<feature type="binding site" evidence="4">
    <location>
        <begin position="232"/>
        <end position="234"/>
    </location>
    <ligand>
        <name>acetyl-CoA</name>
        <dbReference type="ChEBI" id="CHEBI:57288"/>
        <label>2</label>
    </ligand>
</feature>
<dbReference type="PIRSF" id="PIRSF021524">
    <property type="entry name" value="MSH_acetyltransferase"/>
    <property type="match status" value="1"/>
</dbReference>
<feature type="domain" description="N-acetyltransferase" evidence="5">
    <location>
        <begin position="158"/>
        <end position="298"/>
    </location>
</feature>
<dbReference type="RefSeq" id="WP_047253769.1">
    <property type="nucleotide sequence ID" value="NZ_CP011545.1"/>
</dbReference>
<dbReference type="KEGG" id="cted:CTEST_11175"/>
<feature type="binding site" evidence="4">
    <location>
        <begin position="239"/>
        <end position="245"/>
    </location>
    <ligand>
        <name>acetyl-CoA</name>
        <dbReference type="ChEBI" id="CHEBI:57288"/>
        <label>2</label>
    </ligand>
</feature>
<keyword evidence="1 4" id="KW-0808">Transferase</keyword>
<feature type="binding site" evidence="4">
    <location>
        <position position="177"/>
    </location>
    <ligand>
        <name>1D-myo-inositol 2-(L-cysteinylamino)-2-deoxy-alpha-D-glucopyranoside</name>
        <dbReference type="ChEBI" id="CHEBI:58887"/>
    </ligand>
</feature>